<dbReference type="RefSeq" id="WP_122188958.1">
    <property type="nucleotide sequence ID" value="NZ_RFFH01000006.1"/>
</dbReference>
<feature type="chain" id="PRO_5039180189" evidence="1">
    <location>
        <begin position="21"/>
        <end position="414"/>
    </location>
</feature>
<gene>
    <name evidence="4" type="ORF">EBN03_16760</name>
</gene>
<keyword evidence="5" id="KW-1185">Reference proteome</keyword>
<dbReference type="EMBL" id="RFFH01000006">
    <property type="protein sequence ID" value="RMI31826.1"/>
    <property type="molecule type" value="Genomic_DNA"/>
</dbReference>
<sequence length="414" mass="44523">MRRSSGALAALVLVAGLVTAGCGSHGGAATPAEAAVDLSTLDVGPYKAEPGTWDKPRNTAQAIAMEAERLGNVVPLPSDIDPAFQYIGAQNSLVLTDDIKGSVISDFWKDDHFAEDGPGYAGGFATYARDDAHNNGTELLNAVLIFGTPDQAAAAATAYQARAFAAPATDGLGDTPDPAQPANEVVPIAKYPGAHAHWRPGQQAIFSWFAFRNFVVFTSVYGQDAIALHHADRAVLIDLVTHSLDAESAALQNYNSTPPDKLTDQPMDPDGMLNRTLERPKAATGEWVNPPGVYNARAALNFTDDQKGDKVWFERDGVDRFSDYGTRLYRTRDAAAALDARDELGGGSKHFKPSEAPKNLPAAICREYRGKELGTIRYYCAVNYGRYAAMSWSDQLLDAQQRISAQYAILVKAK</sequence>
<dbReference type="OrthoDB" id="4398318at2"/>
<evidence type="ECO:0000313" key="4">
    <source>
        <dbReference type="EMBL" id="RMI31826.1"/>
    </source>
</evidence>
<dbReference type="Proteomes" id="UP000279275">
    <property type="component" value="Unassembled WGS sequence"/>
</dbReference>
<evidence type="ECO:0000259" key="2">
    <source>
        <dbReference type="Pfam" id="PF24088"/>
    </source>
</evidence>
<dbReference type="AlphaFoldDB" id="A0A3M2L4C3"/>
<organism evidence="4 5">
    <name type="scientific">Nocardia stercoris</name>
    <dbReference type="NCBI Taxonomy" id="2483361"/>
    <lineage>
        <taxon>Bacteria</taxon>
        <taxon>Bacillati</taxon>
        <taxon>Actinomycetota</taxon>
        <taxon>Actinomycetes</taxon>
        <taxon>Mycobacteriales</taxon>
        <taxon>Nocardiaceae</taxon>
        <taxon>Nocardia</taxon>
    </lineage>
</organism>
<name>A0A3M2L4C3_9NOCA</name>
<dbReference type="Pfam" id="PF24088">
    <property type="entry name" value="DUF7373"/>
    <property type="match status" value="1"/>
</dbReference>
<evidence type="ECO:0000313" key="5">
    <source>
        <dbReference type="Proteomes" id="UP000279275"/>
    </source>
</evidence>
<reference evidence="4 5" key="1">
    <citation type="submission" date="2018-10" db="EMBL/GenBank/DDBJ databases">
        <title>Isolation from cow dung.</title>
        <authorList>
            <person name="Ling L."/>
        </authorList>
    </citation>
    <scope>NUCLEOTIDE SEQUENCE [LARGE SCALE GENOMIC DNA]</scope>
    <source>
        <strain evidence="4 5">NEAU-LL90</strain>
    </source>
</reference>
<accession>A0A3M2L4C3</accession>
<proteinExistence type="predicted"/>
<dbReference type="Pfam" id="PF24092">
    <property type="entry name" value="DUF7373_C"/>
    <property type="match status" value="1"/>
</dbReference>
<comment type="caution">
    <text evidence="4">The sequence shown here is derived from an EMBL/GenBank/DDBJ whole genome shotgun (WGS) entry which is preliminary data.</text>
</comment>
<feature type="signal peptide" evidence="1">
    <location>
        <begin position="1"/>
        <end position="20"/>
    </location>
</feature>
<dbReference type="InterPro" id="IPR056463">
    <property type="entry name" value="DUF7373_C"/>
</dbReference>
<evidence type="ECO:0000259" key="3">
    <source>
        <dbReference type="Pfam" id="PF24092"/>
    </source>
</evidence>
<feature type="domain" description="DUF7373" evidence="3">
    <location>
        <begin position="272"/>
        <end position="412"/>
    </location>
</feature>
<feature type="domain" description="DUF7373" evidence="2">
    <location>
        <begin position="54"/>
        <end position="267"/>
    </location>
</feature>
<protein>
    <submittedName>
        <fullName evidence="4">Uncharacterized protein</fullName>
    </submittedName>
</protein>
<keyword evidence="1" id="KW-0732">Signal</keyword>
<dbReference type="PROSITE" id="PS51257">
    <property type="entry name" value="PROKAR_LIPOPROTEIN"/>
    <property type="match status" value="1"/>
</dbReference>
<evidence type="ECO:0000256" key="1">
    <source>
        <dbReference type="SAM" id="SignalP"/>
    </source>
</evidence>
<dbReference type="InterPro" id="IPR055797">
    <property type="entry name" value="DUF7373"/>
</dbReference>